<dbReference type="AlphaFoldDB" id="A0A0P6VZ96"/>
<evidence type="ECO:0000313" key="4">
    <source>
        <dbReference type="Proteomes" id="UP000048984"/>
    </source>
</evidence>
<name>A0A0P6VZ96_9HYPH</name>
<feature type="region of interest" description="Disordered" evidence="1">
    <location>
        <begin position="1"/>
        <end position="21"/>
    </location>
</feature>
<dbReference type="PANTHER" id="PTHR35400:SF1">
    <property type="entry name" value="SLR1083 PROTEIN"/>
    <property type="match status" value="1"/>
</dbReference>
<protein>
    <recommendedName>
        <fullName evidence="2">Putative restriction endonuclease domain-containing protein</fullName>
    </recommendedName>
</protein>
<dbReference type="CDD" id="cd06260">
    <property type="entry name" value="DUF820-like"/>
    <property type="match status" value="1"/>
</dbReference>
<dbReference type="STRING" id="665126.ABB55_07255"/>
<dbReference type="InterPro" id="IPR008538">
    <property type="entry name" value="Uma2"/>
</dbReference>
<evidence type="ECO:0000313" key="3">
    <source>
        <dbReference type="EMBL" id="KPL52051.1"/>
    </source>
</evidence>
<dbReference type="InterPro" id="IPR012296">
    <property type="entry name" value="Nuclease_put_TT1808"/>
</dbReference>
<dbReference type="SUPFAM" id="SSF52980">
    <property type="entry name" value="Restriction endonuclease-like"/>
    <property type="match status" value="1"/>
</dbReference>
<reference evidence="3 4" key="1">
    <citation type="submission" date="2015-09" db="EMBL/GenBank/DDBJ databases">
        <authorList>
            <person name="Jackson K.R."/>
            <person name="Lunt B.L."/>
            <person name="Fisher J.N.B."/>
            <person name="Gardner A.V."/>
            <person name="Bailey M.E."/>
            <person name="Deus L.M."/>
            <person name="Earl A.S."/>
            <person name="Gibby P.D."/>
            <person name="Hartmann K.A."/>
            <person name="Liu J.E."/>
            <person name="Manci A.M."/>
            <person name="Nielsen D.A."/>
            <person name="Solomon M.B."/>
            <person name="Breakwell D.P."/>
            <person name="Burnett S.H."/>
            <person name="Grose J.H."/>
        </authorList>
    </citation>
    <scope>NUCLEOTIDE SEQUENCE [LARGE SCALE GENOMIC DNA]</scope>
    <source>
        <strain evidence="3 4">16</strain>
    </source>
</reference>
<accession>A0A0P6VZ96</accession>
<keyword evidence="4" id="KW-1185">Reference proteome</keyword>
<sequence>MNHAVRPTANEPRTTRAADGMERRAFTVEEVEAMVAAGIVGADERFELIGGEMVPMSPKGTLHEWVKRKLNRHFQIEAGPAFDVLVETTVRLDAQSFLEPDFCVVRSTAAPAPVAASDLFLAVEVAASSLAYDLGRKIGLYAAFGVPEVWVVDAATLVTRIHRRLGAEGYADVRDLGPAERLVPVRVPALAVTLAELGLTPALETDREAAP</sequence>
<dbReference type="RefSeq" id="WP_054358214.1">
    <property type="nucleotide sequence ID" value="NZ_LJYW01000001.1"/>
</dbReference>
<comment type="caution">
    <text evidence="3">The sequence shown here is derived from an EMBL/GenBank/DDBJ whole genome shotgun (WGS) entry which is preliminary data.</text>
</comment>
<evidence type="ECO:0000256" key="1">
    <source>
        <dbReference type="SAM" id="MobiDB-lite"/>
    </source>
</evidence>
<dbReference type="Proteomes" id="UP000048984">
    <property type="component" value="Unassembled WGS sequence"/>
</dbReference>
<dbReference type="PANTHER" id="PTHR35400">
    <property type="entry name" value="SLR1083 PROTEIN"/>
    <property type="match status" value="1"/>
</dbReference>
<dbReference type="InterPro" id="IPR011335">
    <property type="entry name" value="Restrct_endonuc-II-like"/>
</dbReference>
<evidence type="ECO:0000259" key="2">
    <source>
        <dbReference type="Pfam" id="PF05685"/>
    </source>
</evidence>
<dbReference type="EMBL" id="LJYW01000001">
    <property type="protein sequence ID" value="KPL52051.1"/>
    <property type="molecule type" value="Genomic_DNA"/>
</dbReference>
<dbReference type="Gene3D" id="3.90.1570.10">
    <property type="entry name" value="tt1808, chain A"/>
    <property type="match status" value="1"/>
</dbReference>
<proteinExistence type="predicted"/>
<reference evidence="3 4" key="2">
    <citation type="submission" date="2015-10" db="EMBL/GenBank/DDBJ databases">
        <title>Draft Genome Sequence of Prosthecomicrobium hirschii ATCC 27832.</title>
        <authorList>
            <person name="Daniel J."/>
            <person name="Givan S.A."/>
            <person name="Brun Y.V."/>
            <person name="Brown P.J."/>
        </authorList>
    </citation>
    <scope>NUCLEOTIDE SEQUENCE [LARGE SCALE GENOMIC DNA]</scope>
    <source>
        <strain evidence="3 4">16</strain>
    </source>
</reference>
<gene>
    <name evidence="3" type="ORF">ABB55_07255</name>
</gene>
<dbReference type="Pfam" id="PF05685">
    <property type="entry name" value="Uma2"/>
    <property type="match status" value="1"/>
</dbReference>
<organism evidence="3 4">
    <name type="scientific">Prosthecodimorpha hirschii</name>
    <dbReference type="NCBI Taxonomy" id="665126"/>
    <lineage>
        <taxon>Bacteria</taxon>
        <taxon>Pseudomonadati</taxon>
        <taxon>Pseudomonadota</taxon>
        <taxon>Alphaproteobacteria</taxon>
        <taxon>Hyphomicrobiales</taxon>
        <taxon>Ancalomicrobiaceae</taxon>
        <taxon>Prosthecodimorpha</taxon>
    </lineage>
</organism>
<feature type="domain" description="Putative restriction endonuclease" evidence="2">
    <location>
        <begin position="31"/>
        <end position="186"/>
    </location>
</feature>